<evidence type="ECO:0000313" key="1">
    <source>
        <dbReference type="EMBL" id="MCQ1949330.1"/>
    </source>
</evidence>
<organism evidence="1 2">
    <name type="scientific">Arthrobacter jinronghuae</name>
    <dbReference type="NCBI Taxonomy" id="2964609"/>
    <lineage>
        <taxon>Bacteria</taxon>
        <taxon>Bacillati</taxon>
        <taxon>Actinomycetota</taxon>
        <taxon>Actinomycetes</taxon>
        <taxon>Micrococcales</taxon>
        <taxon>Micrococcaceae</taxon>
        <taxon>Arthrobacter</taxon>
    </lineage>
</organism>
<evidence type="ECO:0000313" key="2">
    <source>
        <dbReference type="Proteomes" id="UP001206924"/>
    </source>
</evidence>
<comment type="caution">
    <text evidence="1">The sequence shown here is derived from an EMBL/GenBank/DDBJ whole genome shotgun (WGS) entry which is preliminary data.</text>
</comment>
<reference evidence="1 2" key="1">
    <citation type="submission" date="2022-07" db="EMBL/GenBank/DDBJ databases">
        <title>Novel species in genus Arthrobacter.</title>
        <authorList>
            <person name="Liu Y."/>
        </authorList>
    </citation>
    <scope>NUCLEOTIDE SEQUENCE [LARGE SCALE GENOMIC DNA]</scope>
    <source>
        <strain evidence="2">zg-Y859</strain>
    </source>
</reference>
<keyword evidence="2" id="KW-1185">Reference proteome</keyword>
<dbReference type="Proteomes" id="UP001206924">
    <property type="component" value="Unassembled WGS sequence"/>
</dbReference>
<dbReference type="RefSeq" id="WP_255797050.1">
    <property type="nucleotide sequence ID" value="NZ_CP104263.1"/>
</dbReference>
<protein>
    <submittedName>
        <fullName evidence="1">Uncharacterized protein</fullName>
    </submittedName>
</protein>
<name>A0ABT1NNN1_9MICC</name>
<proteinExistence type="predicted"/>
<accession>A0ABT1NNN1</accession>
<sequence length="436" mass="45909">MSIDTSGLFGWASPDAIEGAAPALGKGGTSYLQSVEDAADTWRQLNAHYEGDGAAEIVDVFRTVTPHAELLEQTAKEAGDTLLAFASGIRWLQIRRDQLMVRVEAADSRAEQEATQCLAPADPLAPSPPVDLLLPAEVAALTNDYRALEEETAAKLLTVVLGDDAFVNEVTNKWGTAVTGFVGAAAKLATSRQTVVKVPTAKPVYVRYETSAERIRHMARGRWVSDGIWKLTSVNTFELRPQPSKLLYNTWDGYKNRVDADPSKWATTPGKFSELTNSAKGFKIGGGALTLVTAGLTVKDERQDAYNELLQANPGMDPDELDKRADAMGAVKGGTKAGIDLGAAAAGAMIGTAIGGPVGTVAGAAIGIGISVITSVEFDFLGGKSIKDVAADGIMNAADDFMESDLMKSDAGKAARKAADNVAEAAGDCWNKLFGK</sequence>
<dbReference type="EMBL" id="JANFLP010000006">
    <property type="protein sequence ID" value="MCQ1949330.1"/>
    <property type="molecule type" value="Genomic_DNA"/>
</dbReference>
<gene>
    <name evidence="1" type="ORF">NNX28_05225</name>
</gene>